<accession>A0A0E9RBZ8</accession>
<protein>
    <submittedName>
        <fullName evidence="1">Uncharacterized protein</fullName>
    </submittedName>
</protein>
<name>A0A0E9RBZ8_ANGAN</name>
<proteinExistence type="predicted"/>
<dbReference type="EMBL" id="GBXM01082724">
    <property type="protein sequence ID" value="JAH25853.1"/>
    <property type="molecule type" value="Transcribed_RNA"/>
</dbReference>
<evidence type="ECO:0000313" key="1">
    <source>
        <dbReference type="EMBL" id="JAH25853.1"/>
    </source>
</evidence>
<dbReference type="AlphaFoldDB" id="A0A0E9RBZ8"/>
<reference evidence="1" key="2">
    <citation type="journal article" date="2015" name="Fish Shellfish Immunol.">
        <title>Early steps in the European eel (Anguilla anguilla)-Vibrio vulnificus interaction in the gills: Role of the RtxA13 toxin.</title>
        <authorList>
            <person name="Callol A."/>
            <person name="Pajuelo D."/>
            <person name="Ebbesson L."/>
            <person name="Teles M."/>
            <person name="MacKenzie S."/>
            <person name="Amaro C."/>
        </authorList>
    </citation>
    <scope>NUCLEOTIDE SEQUENCE</scope>
</reference>
<sequence>MQSSNTMVNICHQSVNILLFAKDVVILVSESADSAFSINLPIRVHSVFPQAISLIGKTIPSCVRPLRPH</sequence>
<reference evidence="1" key="1">
    <citation type="submission" date="2014-11" db="EMBL/GenBank/DDBJ databases">
        <authorList>
            <person name="Amaro Gonzalez C."/>
        </authorList>
    </citation>
    <scope>NUCLEOTIDE SEQUENCE</scope>
</reference>
<organism evidence="1">
    <name type="scientific">Anguilla anguilla</name>
    <name type="common">European freshwater eel</name>
    <name type="synonym">Muraena anguilla</name>
    <dbReference type="NCBI Taxonomy" id="7936"/>
    <lineage>
        <taxon>Eukaryota</taxon>
        <taxon>Metazoa</taxon>
        <taxon>Chordata</taxon>
        <taxon>Craniata</taxon>
        <taxon>Vertebrata</taxon>
        <taxon>Euteleostomi</taxon>
        <taxon>Actinopterygii</taxon>
        <taxon>Neopterygii</taxon>
        <taxon>Teleostei</taxon>
        <taxon>Anguilliformes</taxon>
        <taxon>Anguillidae</taxon>
        <taxon>Anguilla</taxon>
    </lineage>
</organism>